<feature type="compositionally biased region" description="Polar residues" evidence="1">
    <location>
        <begin position="541"/>
        <end position="554"/>
    </location>
</feature>
<sequence length="579" mass="64980">MAHYPSASEACCEMKPKNFEITPCGEEQQETVTDPIRWPLWRKWSIVIHIALMYMLYKRSMTEITLATPGPSSLYQKFPHILSDFRASPPPPPPQDQLNEPLIVLILELDEGVGSFLSACFSTAGQRANMHPICTVRLYQRAGCQCGAGCAVWGVVFRLQDLRCIGHLNKAPPPLGQFLVGYFTHELDNYVRLPFLQIELLELLALRSCCHTRSNSLLLHDTPEPERNLSEPAWRVELTETFFNVLLLADWANGGYLAPSLSLFIIWESTCTTWTSVASFVDFITQVRGAGEFHGRQVMAKDAVLSRIAKGLGAYMEGFDGSTSSETIVLTIRLKYEWQAAESLGKFPHTRWIIGSYPRAQSCVPESMDILNRNPSLFWLPRDSRLQLTVRSNMTGEGSSDSVPMLPFNKQHLNTSKFKANRLLVSDPQSKIQIASPISPLEVSQSAMQLWVFPVGIIPRSSEPCLLGAMVLTKKYLLRGDPLAKSKFFENVDNKRFDNAFRKITTQRDRQPGPPAKDALGAVSYLTPGQVDPGYQFLQVFTMNLPQEQEQPETNDSRDAGATTTDEIHGKDDRPIREP</sequence>
<dbReference type="HOGENOM" id="CLU_470877_0_0_1"/>
<accession>G3YEP2</accession>
<feature type="region of interest" description="Disordered" evidence="1">
    <location>
        <begin position="541"/>
        <end position="579"/>
    </location>
</feature>
<comment type="caution">
    <text evidence="2">The sequence shown here is derived from an EMBL/GenBank/DDBJ whole genome shotgun (WGS) entry which is preliminary data.</text>
</comment>
<name>G3YEP2_ASPNA</name>
<protein>
    <submittedName>
        <fullName evidence="2">Uncharacterized protein</fullName>
    </submittedName>
</protein>
<dbReference type="AlphaFoldDB" id="G3YEP2"/>
<dbReference type="Proteomes" id="UP000009038">
    <property type="component" value="Unassembled WGS sequence"/>
</dbReference>
<feature type="compositionally biased region" description="Basic and acidic residues" evidence="1">
    <location>
        <begin position="566"/>
        <end position="579"/>
    </location>
</feature>
<evidence type="ECO:0000256" key="1">
    <source>
        <dbReference type="SAM" id="MobiDB-lite"/>
    </source>
</evidence>
<organism evidence="2 3">
    <name type="scientific">Aspergillus niger (strain ATCC 1015 / CBS 113.46 / FGSC A1144 / LSHB Ac4 / NCTC 3858a / NRRL 328 / USDA 3528.7)</name>
    <dbReference type="NCBI Taxonomy" id="380704"/>
    <lineage>
        <taxon>Eukaryota</taxon>
        <taxon>Fungi</taxon>
        <taxon>Dikarya</taxon>
        <taxon>Ascomycota</taxon>
        <taxon>Pezizomycotina</taxon>
        <taxon>Eurotiomycetes</taxon>
        <taxon>Eurotiomycetidae</taxon>
        <taxon>Eurotiales</taxon>
        <taxon>Aspergillaceae</taxon>
        <taxon>Aspergillus</taxon>
        <taxon>Aspergillus subgen. Circumdati</taxon>
    </lineage>
</organism>
<reference evidence="2 3" key="1">
    <citation type="journal article" date="2011" name="Genome Res.">
        <title>Comparative genomics of citric-acid-producing Aspergillus niger ATCC 1015 versus enzyme-producing CBS 513.88.</title>
        <authorList>
            <person name="Andersen M.R."/>
            <person name="Salazar M.P."/>
            <person name="Schaap P.J."/>
            <person name="van de Vondervoort P.J."/>
            <person name="Culley D."/>
            <person name="Thykaer J."/>
            <person name="Frisvad J.C."/>
            <person name="Nielsen K.F."/>
            <person name="Albang R."/>
            <person name="Albermann K."/>
            <person name="Berka R.M."/>
            <person name="Braus G.H."/>
            <person name="Braus-Stromeyer S.A."/>
            <person name="Corrochano L.M."/>
            <person name="Dai Z."/>
            <person name="van Dijck P.W."/>
            <person name="Hofmann G."/>
            <person name="Lasure L.L."/>
            <person name="Magnuson J.K."/>
            <person name="Menke H."/>
            <person name="Meijer M."/>
            <person name="Meijer S.L."/>
            <person name="Nielsen J.B."/>
            <person name="Nielsen M.L."/>
            <person name="van Ooyen A.J."/>
            <person name="Pel H.J."/>
            <person name="Poulsen L."/>
            <person name="Samson R.A."/>
            <person name="Stam H."/>
            <person name="Tsang A."/>
            <person name="van den Brink J.M."/>
            <person name="Atkins A."/>
            <person name="Aerts A."/>
            <person name="Shapiro H."/>
            <person name="Pangilinan J."/>
            <person name="Salamov A."/>
            <person name="Lou Y."/>
            <person name="Lindquist E."/>
            <person name="Lucas S."/>
            <person name="Grimwood J."/>
            <person name="Grigoriev I.V."/>
            <person name="Kubicek C.P."/>
            <person name="Martinez D."/>
            <person name="van Peij N.N."/>
            <person name="Roubos J.A."/>
            <person name="Nielsen J."/>
            <person name="Baker S.E."/>
        </authorList>
    </citation>
    <scope>NUCLEOTIDE SEQUENCE [LARGE SCALE GENOMIC DNA]</scope>
    <source>
        <strain evidence="3">ATCC 1015 / CBS 113.46 / FGSC A1144 / LSHB Ac4 / NCTC 3858a / NRRL 328 / USDA 3528.7</strain>
    </source>
</reference>
<dbReference type="EMBL" id="ACJE01000021">
    <property type="protein sequence ID" value="EHA18229.1"/>
    <property type="molecule type" value="Genomic_DNA"/>
</dbReference>
<proteinExistence type="predicted"/>
<evidence type="ECO:0000313" key="2">
    <source>
        <dbReference type="EMBL" id="EHA18229.1"/>
    </source>
</evidence>
<gene>
    <name evidence="2" type="ORF">ASPNIDRAFT_38167</name>
</gene>
<dbReference type="VEuPathDB" id="FungiDB:ASPNIDRAFT2_38167"/>
<evidence type="ECO:0000313" key="3">
    <source>
        <dbReference type="Proteomes" id="UP000009038"/>
    </source>
</evidence>